<gene>
    <name evidence="2" type="ORF">HICCMSTLAB_LOCUS11907</name>
</gene>
<dbReference type="AlphaFoldDB" id="A0A8J2HJY7"/>
<accession>A0A8J2HJY7</accession>
<feature type="compositionally biased region" description="Basic and acidic residues" evidence="1">
    <location>
        <begin position="105"/>
        <end position="121"/>
    </location>
</feature>
<evidence type="ECO:0000256" key="1">
    <source>
        <dbReference type="SAM" id="MobiDB-lite"/>
    </source>
</evidence>
<name>A0A8J2HJY7_COTCN</name>
<evidence type="ECO:0000313" key="3">
    <source>
        <dbReference type="Proteomes" id="UP000786811"/>
    </source>
</evidence>
<keyword evidence="3" id="KW-1185">Reference proteome</keyword>
<reference evidence="2" key="1">
    <citation type="submission" date="2021-04" db="EMBL/GenBank/DDBJ databases">
        <authorList>
            <person name="Chebbi M.A.C M."/>
        </authorList>
    </citation>
    <scope>NUCLEOTIDE SEQUENCE</scope>
</reference>
<dbReference type="EMBL" id="CAJNRD030001123">
    <property type="protein sequence ID" value="CAG5104248.1"/>
    <property type="molecule type" value="Genomic_DNA"/>
</dbReference>
<sequence length="378" mass="37313">MFTEKIAINSNAYRYLLTPQRFQIETELTRFLRCCFQFRIHRNCTLDFAPEVAAEPKLGTAEPKGAGVELDPKPLKLVLAEPNAGVDEEPPKVFEAPKAGGAAADEPKEGAGAEEAPKDGVVDVEVAPKAGGADPPNAGLAPEAAPNAGVDEEPNDGVAVEAPNAGGAVVGIEPNAGGAVVDTDPNAGGAVVGTDPNAGGAVVGIEPNAGGDVVGMDPNAGGVVVGMDPNAGGDVVGMDPNAGEVAEEPNADVDDAPNAGGAVVAVVAGAAPNIDDVEPNAGVAVVVAPNAGGAVVAGAGAPNGELVDDELPNTADVFGKRGVLFCVNDVLAPPKPENPADEVEVLPNAGLATVEDPNVGALVAVAGVVLPKLAVVVV</sequence>
<evidence type="ECO:0000313" key="2">
    <source>
        <dbReference type="EMBL" id="CAG5104248.1"/>
    </source>
</evidence>
<proteinExistence type="predicted"/>
<comment type="caution">
    <text evidence="2">The sequence shown here is derived from an EMBL/GenBank/DDBJ whole genome shotgun (WGS) entry which is preliminary data.</text>
</comment>
<dbReference type="OrthoDB" id="8168137at2759"/>
<protein>
    <submittedName>
        <fullName evidence="2">Uncharacterized protein</fullName>
    </submittedName>
</protein>
<feature type="region of interest" description="Disordered" evidence="1">
    <location>
        <begin position="82"/>
        <end position="162"/>
    </location>
</feature>
<organism evidence="2 3">
    <name type="scientific">Cotesia congregata</name>
    <name type="common">Parasitoid wasp</name>
    <name type="synonym">Apanteles congregatus</name>
    <dbReference type="NCBI Taxonomy" id="51543"/>
    <lineage>
        <taxon>Eukaryota</taxon>
        <taxon>Metazoa</taxon>
        <taxon>Ecdysozoa</taxon>
        <taxon>Arthropoda</taxon>
        <taxon>Hexapoda</taxon>
        <taxon>Insecta</taxon>
        <taxon>Pterygota</taxon>
        <taxon>Neoptera</taxon>
        <taxon>Endopterygota</taxon>
        <taxon>Hymenoptera</taxon>
        <taxon>Apocrita</taxon>
        <taxon>Ichneumonoidea</taxon>
        <taxon>Braconidae</taxon>
        <taxon>Microgastrinae</taxon>
        <taxon>Cotesia</taxon>
    </lineage>
</organism>
<dbReference type="Proteomes" id="UP000786811">
    <property type="component" value="Unassembled WGS sequence"/>
</dbReference>